<feature type="signal peptide" evidence="1">
    <location>
        <begin position="1"/>
        <end position="26"/>
    </location>
</feature>
<evidence type="ECO:0000313" key="3">
    <source>
        <dbReference type="Proteomes" id="UP000231092"/>
    </source>
</evidence>
<dbReference type="AlphaFoldDB" id="A0A2M8Z6Q0"/>
<accession>A0A2M8Z6Q0</accession>
<dbReference type="EMBL" id="PGET01000001">
    <property type="protein sequence ID" value="PJJ29124.1"/>
    <property type="molecule type" value="Genomic_DNA"/>
</dbReference>
<protein>
    <recommendedName>
        <fullName evidence="4">DUF4367 domain-containing protein</fullName>
    </recommendedName>
</protein>
<evidence type="ECO:0000256" key="1">
    <source>
        <dbReference type="SAM" id="SignalP"/>
    </source>
</evidence>
<sequence length="191" mass="20664">MKKFIAPTLCAVMALSIVADAGSAFAMEDSKQQAVGQKAPGIMVISNKDSDEETGIAIGMPNPFSECNSLQEAEKQAGFKLALPEKMPEGYSQNMIEIIGKKMIQVFYENGEKEILIRKAKGNDDISGDYNEYSENKTVAVCSLRISTRGNHGKVSVATWADSEYTYSVSVGFEEEGLDAAVISDMVSGIR</sequence>
<dbReference type="OrthoDB" id="7061752at2"/>
<evidence type="ECO:0000313" key="2">
    <source>
        <dbReference type="EMBL" id="PJJ29124.1"/>
    </source>
</evidence>
<reference evidence="2 3" key="1">
    <citation type="submission" date="2017-11" db="EMBL/GenBank/DDBJ databases">
        <title>Understudied soil microbes with underappreciated capabilities: Untangling the Clostridium saccharolyticum group.</title>
        <authorList>
            <person name="Leschine S."/>
        </authorList>
    </citation>
    <scope>NUCLEOTIDE SEQUENCE [LARGE SCALE GENOMIC DNA]</scope>
    <source>
        <strain evidence="2 3">18A</strain>
    </source>
</reference>
<feature type="chain" id="PRO_5014876794" description="DUF4367 domain-containing protein" evidence="1">
    <location>
        <begin position="27"/>
        <end position="191"/>
    </location>
</feature>
<comment type="caution">
    <text evidence="2">The sequence shown here is derived from an EMBL/GenBank/DDBJ whole genome shotgun (WGS) entry which is preliminary data.</text>
</comment>
<proteinExistence type="predicted"/>
<dbReference type="RefSeq" id="WP_100305550.1">
    <property type="nucleotide sequence ID" value="NZ_PGET01000001.1"/>
</dbReference>
<dbReference type="Proteomes" id="UP000231092">
    <property type="component" value="Unassembled WGS sequence"/>
</dbReference>
<gene>
    <name evidence="2" type="ORF">H171_2655</name>
</gene>
<keyword evidence="1" id="KW-0732">Signal</keyword>
<evidence type="ECO:0008006" key="4">
    <source>
        <dbReference type="Google" id="ProtNLM"/>
    </source>
</evidence>
<name>A0A2M8Z6Q0_9FIRM</name>
<organism evidence="2 3">
    <name type="scientific">[Clostridium] celerecrescens 18A</name>
    <dbReference type="NCBI Taxonomy" id="1286362"/>
    <lineage>
        <taxon>Bacteria</taxon>
        <taxon>Bacillati</taxon>
        <taxon>Bacillota</taxon>
        <taxon>Clostridia</taxon>
        <taxon>Lachnospirales</taxon>
        <taxon>Lachnospiraceae</taxon>
        <taxon>Lacrimispora</taxon>
    </lineage>
</organism>